<feature type="transmembrane region" description="Helical" evidence="1">
    <location>
        <begin position="42"/>
        <end position="59"/>
    </location>
</feature>
<evidence type="ECO:0008006" key="6">
    <source>
        <dbReference type="Google" id="ProtNLM"/>
    </source>
</evidence>
<protein>
    <recommendedName>
        <fullName evidence="6">DUF4231 domain-containing protein</fullName>
    </recommendedName>
</protein>
<keyword evidence="1" id="KW-0472">Membrane</keyword>
<proteinExistence type="predicted"/>
<feature type="transmembrane region" description="Helical" evidence="1">
    <location>
        <begin position="65"/>
        <end position="85"/>
    </location>
</feature>
<dbReference type="Pfam" id="PF18181">
    <property type="entry name" value="SLATT_1"/>
    <property type="match status" value="1"/>
</dbReference>
<accession>E2PXA7</accession>
<dbReference type="NCBIfam" id="NF033634">
    <property type="entry name" value="SLATT_1"/>
    <property type="match status" value="1"/>
</dbReference>
<dbReference type="InterPro" id="IPR040884">
    <property type="entry name" value="SLATT_1"/>
</dbReference>
<dbReference type="STRING" id="1901.BB341_23225"/>
<keyword evidence="5" id="KW-1185">Reference proteome</keyword>
<dbReference type="EMBL" id="CM000913">
    <property type="protein sequence ID" value="EFG06029.1"/>
    <property type="molecule type" value="Genomic_DNA"/>
</dbReference>
<feature type="domain" description="SMODS and SLOG-associating 2TM effector" evidence="2">
    <location>
        <begin position="189"/>
        <end position="311"/>
    </location>
</feature>
<evidence type="ECO:0000256" key="1">
    <source>
        <dbReference type="SAM" id="Phobius"/>
    </source>
</evidence>
<dbReference type="Proteomes" id="UP000002357">
    <property type="component" value="Chromosome"/>
</dbReference>
<evidence type="ECO:0000259" key="3">
    <source>
        <dbReference type="Pfam" id="PF18184"/>
    </source>
</evidence>
<dbReference type="NCBIfam" id="NF033610">
    <property type="entry name" value="SLATT_3"/>
    <property type="match status" value="1"/>
</dbReference>
<keyword evidence="1" id="KW-1133">Transmembrane helix</keyword>
<dbReference type="OrthoDB" id="9806639at2"/>
<feature type="transmembrane region" description="Helical" evidence="1">
    <location>
        <begin position="214"/>
        <end position="235"/>
    </location>
</feature>
<keyword evidence="1" id="KW-0812">Transmembrane</keyword>
<dbReference type="GeneID" id="93732383"/>
<gene>
    <name evidence="4" type="ORF">SCLAV_0952</name>
</gene>
<feature type="transmembrane region" description="Helical" evidence="1">
    <location>
        <begin position="241"/>
        <end position="260"/>
    </location>
</feature>
<feature type="domain" description="SMODS and SLOG-associating 2TM effector" evidence="3">
    <location>
        <begin position="19"/>
        <end position="186"/>
    </location>
</feature>
<evidence type="ECO:0000313" key="5">
    <source>
        <dbReference type="Proteomes" id="UP000002357"/>
    </source>
</evidence>
<dbReference type="InterPro" id="IPR041116">
    <property type="entry name" value="SLATT_3"/>
</dbReference>
<sequence length="317" mass="34288">MTGTSGATGSVVFRNTDLPALFHHADAVAVARQREAVGSVRVRLLLLVVGAVAVALPSPPAPADTFRVTGALAVLAYAGVLLTGYRAARRRAASQWQLNRSAAEFIKSLCWRYAVHGTPFDTRSEGSGTDSGAADPLFAERLEEGLRELAKVGWEDPRPADGSLAGAELITPAMRRLRAESFGTRRDTYVRDRLIEQRNWYHRSAEHSRRSSRMWASAVALLTLLALFLSLLHTVGVAENAGLTGALSAAAAGCAAWTAFRRQQPLIAAHSLVEKDLAAMHSAMEVSVTGAQWPSAVYETERMVSPQHTDWLVRHRG</sequence>
<dbReference type="eggNOG" id="ENOG502ZXJF">
    <property type="taxonomic scope" value="Bacteria"/>
</dbReference>
<dbReference type="KEGG" id="sclf:BB341_23225"/>
<dbReference type="AlphaFoldDB" id="E2PXA7"/>
<reference evidence="4 5" key="1">
    <citation type="journal article" date="2010" name="Genome Biol. Evol.">
        <title>The sequence of a 1.8-mb bacterial linear plasmid reveals a rich evolutionary reservoir of secondary metabolic pathways.</title>
        <authorList>
            <person name="Medema M.H."/>
            <person name="Trefzer A."/>
            <person name="Kovalchuk A."/>
            <person name="van den Berg M."/>
            <person name="Mueller U."/>
            <person name="Heijne W."/>
            <person name="Wu L."/>
            <person name="Alam M.T."/>
            <person name="Ronning C.M."/>
            <person name="Nierman W.C."/>
            <person name="Bovenberg R.A.L."/>
            <person name="Breitling R."/>
            <person name="Takano E."/>
        </authorList>
    </citation>
    <scope>NUCLEOTIDE SEQUENCE [LARGE SCALE GENOMIC DNA]</scope>
    <source>
        <strain evidence="5">ATCC 27064 / DSM 738 / JCM 4710 / NBRC 13307 / NCIMB 12785 / NRRL 3585 / VKM Ac-602</strain>
    </source>
</reference>
<organism evidence="4 5">
    <name type="scientific">Streptomyces clavuligerus</name>
    <dbReference type="NCBI Taxonomy" id="1901"/>
    <lineage>
        <taxon>Bacteria</taxon>
        <taxon>Bacillati</taxon>
        <taxon>Actinomycetota</taxon>
        <taxon>Actinomycetes</taxon>
        <taxon>Kitasatosporales</taxon>
        <taxon>Streptomycetaceae</taxon>
        <taxon>Streptomyces</taxon>
    </lineage>
</organism>
<evidence type="ECO:0000313" key="4">
    <source>
        <dbReference type="EMBL" id="EFG06029.1"/>
    </source>
</evidence>
<evidence type="ECO:0000259" key="2">
    <source>
        <dbReference type="Pfam" id="PF18181"/>
    </source>
</evidence>
<dbReference type="RefSeq" id="WP_003959921.1">
    <property type="nucleotide sequence ID" value="NZ_CM000913.1"/>
</dbReference>
<name>E2PXA7_STRCL</name>
<dbReference type="Pfam" id="PF18184">
    <property type="entry name" value="SLATT_3"/>
    <property type="match status" value="1"/>
</dbReference>